<evidence type="ECO:0000313" key="3">
    <source>
        <dbReference type="Proteomes" id="UP001431019"/>
    </source>
</evidence>
<reference evidence="2 3" key="1">
    <citation type="submission" date="2021-11" db="EMBL/GenBank/DDBJ databases">
        <authorList>
            <person name="Oh E.-T."/>
            <person name="Kim S.-B."/>
        </authorList>
    </citation>
    <scope>NUCLEOTIDE SEQUENCE [LARGE SCALE GENOMIC DNA]</scope>
    <source>
        <strain evidence="2 3">MMS20-SJTR3</strain>
    </source>
</reference>
<name>A0ABS8K5L6_9BURK</name>
<feature type="region of interest" description="Disordered" evidence="1">
    <location>
        <begin position="66"/>
        <end position="143"/>
    </location>
</feature>
<dbReference type="Proteomes" id="UP001431019">
    <property type="component" value="Unassembled WGS sequence"/>
</dbReference>
<feature type="compositionally biased region" description="Low complexity" evidence="1">
    <location>
        <begin position="101"/>
        <end position="111"/>
    </location>
</feature>
<evidence type="ECO:0000313" key="2">
    <source>
        <dbReference type="EMBL" id="MCC8397457.1"/>
    </source>
</evidence>
<sequence>MSPAILERVIGAFAQASPDWRAKPQVRSVDGRTVHEIVALTMLPGQTGRSAAESFGNVIEHLRGVGSSASRDDANAEFAQPNKRSRRKSEPAADEAEPDELLAQLAGSESSGRGRRARSANRTATPSGYNPFVNARPPRANKP</sequence>
<organism evidence="2 3">
    <name type="scientific">Paraburkholderia sejongensis</name>
    <dbReference type="NCBI Taxonomy" id="2886946"/>
    <lineage>
        <taxon>Bacteria</taxon>
        <taxon>Pseudomonadati</taxon>
        <taxon>Pseudomonadota</taxon>
        <taxon>Betaproteobacteria</taxon>
        <taxon>Burkholderiales</taxon>
        <taxon>Burkholderiaceae</taxon>
        <taxon>Paraburkholderia</taxon>
    </lineage>
</organism>
<gene>
    <name evidence="2" type="ORF">LJ656_33375</name>
</gene>
<keyword evidence="3" id="KW-1185">Reference proteome</keyword>
<accession>A0ABS8K5L6</accession>
<evidence type="ECO:0000256" key="1">
    <source>
        <dbReference type="SAM" id="MobiDB-lite"/>
    </source>
</evidence>
<proteinExistence type="predicted"/>
<comment type="caution">
    <text evidence="2">The sequence shown here is derived from an EMBL/GenBank/DDBJ whole genome shotgun (WGS) entry which is preliminary data.</text>
</comment>
<protein>
    <submittedName>
        <fullName evidence="2">Uncharacterized protein</fullName>
    </submittedName>
</protein>
<dbReference type="EMBL" id="JAJITD010000029">
    <property type="protein sequence ID" value="MCC8397457.1"/>
    <property type="molecule type" value="Genomic_DNA"/>
</dbReference>